<keyword evidence="5" id="KW-0175">Coiled coil</keyword>
<dbReference type="PANTHER" id="PTHR33248">
    <property type="entry name" value="ZINC ION-BINDING PROTEIN"/>
    <property type="match status" value="1"/>
</dbReference>
<keyword evidence="6" id="KW-0472">Membrane</keyword>
<keyword evidence="1" id="KW-0479">Metal-binding</keyword>
<dbReference type="GO" id="GO:0008270">
    <property type="term" value="F:zinc ion binding"/>
    <property type="evidence" value="ECO:0007669"/>
    <property type="project" value="UniProtKB-KW"/>
</dbReference>
<evidence type="ECO:0000259" key="7">
    <source>
        <dbReference type="PROSITE" id="PS51999"/>
    </source>
</evidence>
<feature type="coiled-coil region" evidence="5">
    <location>
        <begin position="99"/>
        <end position="126"/>
    </location>
</feature>
<dbReference type="InterPro" id="IPR010666">
    <property type="entry name" value="Znf_GRF"/>
</dbReference>
<proteinExistence type="predicted"/>
<keyword evidence="6" id="KW-1133">Transmembrane helix</keyword>
<evidence type="ECO:0000313" key="8">
    <source>
        <dbReference type="EnsemblPlants" id="AUR62006517-RA:cds"/>
    </source>
</evidence>
<reference evidence="8" key="1">
    <citation type="journal article" date="2017" name="Nature">
        <title>The genome of Chenopodium quinoa.</title>
        <authorList>
            <person name="Jarvis D.E."/>
            <person name="Ho Y.S."/>
            <person name="Lightfoot D.J."/>
            <person name="Schmoeckel S.M."/>
            <person name="Li B."/>
            <person name="Borm T.J.A."/>
            <person name="Ohyanagi H."/>
            <person name="Mineta K."/>
            <person name="Michell C.T."/>
            <person name="Saber N."/>
            <person name="Kharbatia N.M."/>
            <person name="Rupper R.R."/>
            <person name="Sharp A.R."/>
            <person name="Dally N."/>
            <person name="Boughton B.A."/>
            <person name="Woo Y.H."/>
            <person name="Gao G."/>
            <person name="Schijlen E.G.W.M."/>
            <person name="Guo X."/>
            <person name="Momin A.A."/>
            <person name="Negrao S."/>
            <person name="Al-Babili S."/>
            <person name="Gehring C."/>
            <person name="Roessner U."/>
            <person name="Jung C."/>
            <person name="Murphy K."/>
            <person name="Arold S.T."/>
            <person name="Gojobori T."/>
            <person name="van der Linden C.G."/>
            <person name="van Loo E.N."/>
            <person name="Jellen E.N."/>
            <person name="Maughan P.J."/>
            <person name="Tester M."/>
        </authorList>
    </citation>
    <scope>NUCLEOTIDE SEQUENCE [LARGE SCALE GENOMIC DNA]</scope>
    <source>
        <strain evidence="8">cv. PI 614886</strain>
    </source>
</reference>
<organism evidence="8 9">
    <name type="scientific">Chenopodium quinoa</name>
    <name type="common">Quinoa</name>
    <dbReference type="NCBI Taxonomy" id="63459"/>
    <lineage>
        <taxon>Eukaryota</taxon>
        <taxon>Viridiplantae</taxon>
        <taxon>Streptophyta</taxon>
        <taxon>Embryophyta</taxon>
        <taxon>Tracheophyta</taxon>
        <taxon>Spermatophyta</taxon>
        <taxon>Magnoliopsida</taxon>
        <taxon>eudicotyledons</taxon>
        <taxon>Gunneridae</taxon>
        <taxon>Pentapetalae</taxon>
        <taxon>Caryophyllales</taxon>
        <taxon>Chenopodiaceae</taxon>
        <taxon>Chenopodioideae</taxon>
        <taxon>Atripliceae</taxon>
        <taxon>Chenopodium</taxon>
    </lineage>
</organism>
<dbReference type="Pfam" id="PF06839">
    <property type="entry name" value="Zn_ribbon_GRF"/>
    <property type="match status" value="1"/>
</dbReference>
<evidence type="ECO:0000256" key="5">
    <source>
        <dbReference type="SAM" id="Coils"/>
    </source>
</evidence>
<dbReference type="PROSITE" id="PS51999">
    <property type="entry name" value="ZF_GRF"/>
    <property type="match status" value="1"/>
</dbReference>
<protein>
    <recommendedName>
        <fullName evidence="7">GRF-type domain-containing protein</fullName>
    </recommendedName>
</protein>
<keyword evidence="6" id="KW-0812">Transmembrane</keyword>
<dbReference type="EnsemblPlants" id="AUR62006517-RA">
    <property type="protein sequence ID" value="AUR62006517-RA:cds"/>
    <property type="gene ID" value="AUR62006517"/>
</dbReference>
<name>A0A803L3S8_CHEQI</name>
<feature type="transmembrane region" description="Helical" evidence="6">
    <location>
        <begin position="137"/>
        <end position="154"/>
    </location>
</feature>
<evidence type="ECO:0000256" key="6">
    <source>
        <dbReference type="SAM" id="Phobius"/>
    </source>
</evidence>
<evidence type="ECO:0000256" key="3">
    <source>
        <dbReference type="ARBA" id="ARBA00022833"/>
    </source>
</evidence>
<reference evidence="8" key="2">
    <citation type="submission" date="2021-03" db="UniProtKB">
        <authorList>
            <consortium name="EnsemblPlants"/>
        </authorList>
    </citation>
    <scope>IDENTIFICATION</scope>
</reference>
<accession>A0A803L3S8</accession>
<evidence type="ECO:0000256" key="1">
    <source>
        <dbReference type="ARBA" id="ARBA00022723"/>
    </source>
</evidence>
<dbReference type="Gramene" id="AUR62006517-RA">
    <property type="protein sequence ID" value="AUR62006517-RA:cds"/>
    <property type="gene ID" value="AUR62006517"/>
</dbReference>
<keyword evidence="3" id="KW-0862">Zinc</keyword>
<sequence>MAARRSNSHASGSSSSNRRAVNAQVRCNCGIEALIKTVRKGPNFGMKFYGCPMWPDTQCDFFKWVNQHSDVEVYQFKLLEKDTIICELELEQSFRDEKIKKLSLKKANLEEELTELKNKVIELRIGRQNISRTGNSLYLALLISWMFFVVVFFLN</sequence>
<feature type="domain" description="GRF-type" evidence="7">
    <location>
        <begin position="27"/>
        <end position="68"/>
    </location>
</feature>
<dbReference type="AlphaFoldDB" id="A0A803L3S8"/>
<keyword evidence="9" id="KW-1185">Reference proteome</keyword>
<evidence type="ECO:0000313" key="9">
    <source>
        <dbReference type="Proteomes" id="UP000596660"/>
    </source>
</evidence>
<keyword evidence="2 4" id="KW-0863">Zinc-finger</keyword>
<evidence type="ECO:0000256" key="2">
    <source>
        <dbReference type="ARBA" id="ARBA00022771"/>
    </source>
</evidence>
<dbReference type="Proteomes" id="UP000596660">
    <property type="component" value="Unplaced"/>
</dbReference>
<evidence type="ECO:0000256" key="4">
    <source>
        <dbReference type="PROSITE-ProRule" id="PRU01343"/>
    </source>
</evidence>